<organism evidence="2 3">
    <name type="scientific">Pandoraea pulmonicola</name>
    <dbReference type="NCBI Taxonomy" id="93221"/>
    <lineage>
        <taxon>Bacteria</taxon>
        <taxon>Pseudomonadati</taxon>
        <taxon>Pseudomonadota</taxon>
        <taxon>Betaproteobacteria</taxon>
        <taxon>Burkholderiales</taxon>
        <taxon>Burkholderiaceae</taxon>
        <taxon>Pandoraea</taxon>
    </lineage>
</organism>
<proteinExistence type="predicted"/>
<name>A0ABN4ES28_PANPU</name>
<keyword evidence="3" id="KW-1185">Reference proteome</keyword>
<protein>
    <submittedName>
        <fullName evidence="2">Uncharacterized protein</fullName>
    </submittedName>
</protein>
<feature type="region of interest" description="Disordered" evidence="1">
    <location>
        <begin position="18"/>
        <end position="87"/>
    </location>
</feature>
<gene>
    <name evidence="2" type="ORF">RO07_20755</name>
</gene>
<evidence type="ECO:0000313" key="2">
    <source>
        <dbReference type="EMBL" id="AJC22312.1"/>
    </source>
</evidence>
<sequence length="87" mass="9515">MIANAIFLMFEVVFQAEQQEGGPPPPYPARPSMSSSALRQGHVVQQAQGRVKPTMQMKEGVAINDDSGLEREADVMSEKALRQDMPG</sequence>
<reference evidence="2" key="1">
    <citation type="submission" date="2016-11" db="EMBL/GenBank/DDBJ databases">
        <title>Complete Genome Sequencing of Pandoraea pulmonicola DSM 16583.</title>
        <authorList>
            <person name="Chan K.-G."/>
        </authorList>
    </citation>
    <scope>NUCLEOTIDE SEQUENCE</scope>
    <source>
        <strain evidence="2">DSM 16583</strain>
    </source>
</reference>
<accession>A0ABN4ES28</accession>
<feature type="compositionally biased region" description="Basic and acidic residues" evidence="1">
    <location>
        <begin position="68"/>
        <end position="87"/>
    </location>
</feature>
<evidence type="ECO:0000313" key="3">
    <source>
        <dbReference type="Proteomes" id="UP000035086"/>
    </source>
</evidence>
<dbReference type="EMBL" id="CP010310">
    <property type="protein sequence ID" value="AJC22312.1"/>
    <property type="molecule type" value="Genomic_DNA"/>
</dbReference>
<evidence type="ECO:0000256" key="1">
    <source>
        <dbReference type="SAM" id="MobiDB-lite"/>
    </source>
</evidence>
<dbReference type="Proteomes" id="UP000035086">
    <property type="component" value="Chromosome"/>
</dbReference>